<feature type="region of interest" description="Disordered" evidence="3">
    <location>
        <begin position="897"/>
        <end position="990"/>
    </location>
</feature>
<feature type="domain" description="PH" evidence="5">
    <location>
        <begin position="736"/>
        <end position="877"/>
    </location>
</feature>
<dbReference type="InterPro" id="IPR001660">
    <property type="entry name" value="SAM"/>
</dbReference>
<feature type="compositionally biased region" description="Polar residues" evidence="3">
    <location>
        <begin position="977"/>
        <end position="990"/>
    </location>
</feature>
<evidence type="ECO:0000259" key="5">
    <source>
        <dbReference type="PROSITE" id="PS50003"/>
    </source>
</evidence>
<feature type="compositionally biased region" description="Polar residues" evidence="3">
    <location>
        <begin position="428"/>
        <end position="438"/>
    </location>
</feature>
<dbReference type="OrthoDB" id="73680at2759"/>
<dbReference type="GO" id="GO:0005886">
    <property type="term" value="C:plasma membrane"/>
    <property type="evidence" value="ECO:0007669"/>
    <property type="project" value="TreeGrafter"/>
</dbReference>
<dbReference type="FunFam" id="1.10.150.50:FF:000082">
    <property type="entry name" value="Polarized growth protein boi2"/>
    <property type="match status" value="1"/>
</dbReference>
<evidence type="ECO:0000256" key="2">
    <source>
        <dbReference type="PROSITE-ProRule" id="PRU00192"/>
    </source>
</evidence>
<evidence type="ECO:0000313" key="7">
    <source>
        <dbReference type="EMBL" id="KPI44784.1"/>
    </source>
</evidence>
<name>A0A0N1HAB5_9EURO</name>
<dbReference type="SUPFAM" id="SSF50044">
    <property type="entry name" value="SH3-domain"/>
    <property type="match status" value="1"/>
</dbReference>
<feature type="region of interest" description="Disordered" evidence="3">
    <location>
        <begin position="504"/>
        <end position="555"/>
    </location>
</feature>
<dbReference type="SUPFAM" id="SSF47769">
    <property type="entry name" value="SAM/Pointed domain"/>
    <property type="match status" value="1"/>
</dbReference>
<feature type="region of interest" description="Disordered" evidence="3">
    <location>
        <begin position="580"/>
        <end position="619"/>
    </location>
</feature>
<feature type="compositionally biased region" description="Low complexity" evidence="3">
    <location>
        <begin position="808"/>
        <end position="828"/>
    </location>
</feature>
<dbReference type="Pfam" id="PF00169">
    <property type="entry name" value="PH"/>
    <property type="match status" value="1"/>
</dbReference>
<evidence type="ECO:0000256" key="3">
    <source>
        <dbReference type="SAM" id="MobiDB-lite"/>
    </source>
</evidence>
<reference evidence="7 8" key="1">
    <citation type="submission" date="2015-06" db="EMBL/GenBank/DDBJ databases">
        <title>Draft genome of the ant-associated black yeast Phialophora attae CBS 131958.</title>
        <authorList>
            <person name="Moreno L.F."/>
            <person name="Stielow B.J."/>
            <person name="de Hoog S."/>
            <person name="Vicente V.A."/>
            <person name="Weiss V.A."/>
            <person name="de Vries M."/>
            <person name="Cruz L.M."/>
            <person name="Souza E.M."/>
        </authorList>
    </citation>
    <scope>NUCLEOTIDE SEQUENCE [LARGE SCALE GENOMIC DNA]</scope>
    <source>
        <strain evidence="7 8">CBS 131958</strain>
    </source>
</reference>
<keyword evidence="1 2" id="KW-0728">SH3 domain</keyword>
<feature type="compositionally biased region" description="Basic and acidic residues" evidence="3">
    <location>
        <begin position="505"/>
        <end position="524"/>
    </location>
</feature>
<dbReference type="InterPro" id="IPR001849">
    <property type="entry name" value="PH_domain"/>
</dbReference>
<dbReference type="PANTHER" id="PTHR12092:SF16">
    <property type="entry name" value="PH DOMAIN-CONTAINING PROTEIN"/>
    <property type="match status" value="1"/>
</dbReference>
<feature type="region of interest" description="Disordered" evidence="3">
    <location>
        <begin position="189"/>
        <end position="230"/>
    </location>
</feature>
<dbReference type="PROSITE" id="PS50003">
    <property type="entry name" value="PH_DOMAIN"/>
    <property type="match status" value="1"/>
</dbReference>
<feature type="compositionally biased region" description="Acidic residues" evidence="3">
    <location>
        <begin position="913"/>
        <end position="930"/>
    </location>
</feature>
<dbReference type="InterPro" id="IPR001452">
    <property type="entry name" value="SH3_domain"/>
</dbReference>
<evidence type="ECO:0000259" key="4">
    <source>
        <dbReference type="PROSITE" id="PS50002"/>
    </source>
</evidence>
<dbReference type="PROSITE" id="PS50105">
    <property type="entry name" value="SAM_DOMAIN"/>
    <property type="match status" value="1"/>
</dbReference>
<dbReference type="Pfam" id="PF07647">
    <property type="entry name" value="SAM_2"/>
    <property type="match status" value="1"/>
</dbReference>
<dbReference type="STRING" id="1664694.A0A0N1HAB5"/>
<dbReference type="Proteomes" id="UP000038010">
    <property type="component" value="Unassembled WGS sequence"/>
</dbReference>
<dbReference type="SMART" id="SM00326">
    <property type="entry name" value="SH3"/>
    <property type="match status" value="1"/>
</dbReference>
<gene>
    <name evidence="7" type="ORF">AB675_8436</name>
</gene>
<dbReference type="GO" id="GO:0030036">
    <property type="term" value="P:actin cytoskeleton organization"/>
    <property type="evidence" value="ECO:0007669"/>
    <property type="project" value="TreeGrafter"/>
</dbReference>
<dbReference type="Gene3D" id="2.30.29.30">
    <property type="entry name" value="Pleckstrin-homology domain (PH domain)/Phosphotyrosine-binding domain (PTB)"/>
    <property type="match status" value="1"/>
</dbReference>
<dbReference type="InterPro" id="IPR037370">
    <property type="entry name" value="Pleckstrin"/>
</dbReference>
<feature type="region of interest" description="Disordered" evidence="3">
    <location>
        <begin position="636"/>
        <end position="720"/>
    </location>
</feature>
<feature type="region of interest" description="Disordered" evidence="3">
    <location>
        <begin position="805"/>
        <end position="828"/>
    </location>
</feature>
<feature type="compositionally biased region" description="Polar residues" evidence="3">
    <location>
        <begin position="590"/>
        <end position="619"/>
    </location>
</feature>
<dbReference type="RefSeq" id="XP_018004747.1">
    <property type="nucleotide sequence ID" value="XM_018148882.1"/>
</dbReference>
<dbReference type="PANTHER" id="PTHR12092">
    <property type="entry name" value="PLECKSTRIN"/>
    <property type="match status" value="1"/>
</dbReference>
<feature type="compositionally biased region" description="Polar residues" evidence="3">
    <location>
        <begin position="313"/>
        <end position="323"/>
    </location>
</feature>
<sequence>MAETLQQRTDPLQPGDVLVVVHDFDARSPDELTLRKAERVELVELDEGFSDGWYLGKHLGRGATGLFPGVYTAKLPANIAAISSPTTQPQPYVHANVHGHPLVPSQPYEQYPGYKTQDARPLSDQPSSFNQQRSLSNAARSSAPQMSSMYNKPLPMVQRSIGEALNDRQDSPVMNETLSVIDEHITDLSTPRQSLAPPHPITEDSDSEYSSHLDRGSYLTGPETDEEDNDRFTKEEVLGWDHTQVAAQLRLLGVDPRHCDIFEEQEISGDVLMEMDQSFLQMKEFDFGVMGRRLKTWHKIRDFQNEVLGASRKNSATPVTSHDSAVRAPSRALSGGSVLPRIPSLAERPGLTIRQSKQGPPNAIQPTSPVTSTNGPARSGGNGTPPTSWRASMGPDSPGRHMSSQLRDQGDSRRHSSIDFGKAPNLEFGSNSIASTASPHKKQPSFDREWPHVPATPTSTNITSPSIYTNVVRKQESLDMSANSPLLTPGPNLDLDRGYFSGNEVDNRKARSTLKKRESHEVAGHSRQSSFLNDPRKTAPFAKRHSRISSVDTSRDHFSTITSPAAKAYHSMSYKGRFRSASAKGPALKHSSTGHSPTVTNLENEQNSSAPSTGTEQSFASKMNIPAKARKLMGLRASSEAVTDTEKASATSSQNILTSPLEESPTISPADGSNTPSATSRSFDFEGTDASSKTTDKINSGLTVTAPQRTRPKTKQQTSAYTKGLLKITPEEARKTADYHGWMKKKSSALMTSWKPRLFVLRGKRLSYYYTESDKEERGIIDISGHKVLVANSDPITTLHATITGSKTSALPSPTSSETSPSLPKSPTGQPFFFKLIPPKAGMSRAVQFTKPTVHYFQVDSAAIGRKWMGEIMKATIMHDLSTYETTNKQKTISLAKAKARKERPPALKNDDGVPEEEEVKDDEENEDNDGLNITGIIYDPANDEQPTAVNEKEVVEMSTPDADSNTALPPVAQQPAVRQSAYTATTTSD</sequence>
<dbReference type="Gene3D" id="2.30.30.40">
    <property type="entry name" value="SH3 Domains"/>
    <property type="match status" value="1"/>
</dbReference>
<feature type="region of interest" description="Disordered" evidence="3">
    <location>
        <begin position="313"/>
        <end position="447"/>
    </location>
</feature>
<protein>
    <submittedName>
        <fullName evidence="7">Protein BOI2</fullName>
    </submittedName>
</protein>
<dbReference type="EMBL" id="LFJN01000003">
    <property type="protein sequence ID" value="KPI44784.1"/>
    <property type="molecule type" value="Genomic_DNA"/>
</dbReference>
<dbReference type="VEuPathDB" id="FungiDB:AB675_8436"/>
<dbReference type="GeneID" id="28740762"/>
<feature type="region of interest" description="Disordered" evidence="3">
    <location>
        <begin position="100"/>
        <end position="150"/>
    </location>
</feature>
<dbReference type="InterPro" id="IPR036028">
    <property type="entry name" value="SH3-like_dom_sf"/>
</dbReference>
<feature type="domain" description="SAM" evidence="6">
    <location>
        <begin position="240"/>
        <end position="306"/>
    </location>
</feature>
<evidence type="ECO:0000259" key="6">
    <source>
        <dbReference type="PROSITE" id="PS50105"/>
    </source>
</evidence>
<feature type="compositionally biased region" description="Polar residues" evidence="3">
    <location>
        <begin position="124"/>
        <end position="150"/>
    </location>
</feature>
<dbReference type="CDD" id="cd09535">
    <property type="entry name" value="SAM_BOI-like_fungal"/>
    <property type="match status" value="1"/>
</dbReference>
<feature type="compositionally biased region" description="Basic and acidic residues" evidence="3">
    <location>
        <begin position="903"/>
        <end position="912"/>
    </location>
</feature>
<feature type="compositionally biased region" description="Polar residues" evidence="3">
    <location>
        <begin position="648"/>
        <end position="658"/>
    </location>
</feature>
<dbReference type="SMART" id="SM00233">
    <property type="entry name" value="PH"/>
    <property type="match status" value="1"/>
</dbReference>
<dbReference type="InterPro" id="IPR013761">
    <property type="entry name" value="SAM/pointed_sf"/>
</dbReference>
<keyword evidence="8" id="KW-1185">Reference proteome</keyword>
<feature type="compositionally biased region" description="Basic and acidic residues" evidence="3">
    <location>
        <begin position="408"/>
        <end position="417"/>
    </location>
</feature>
<feature type="domain" description="SH3" evidence="4">
    <location>
        <begin position="13"/>
        <end position="77"/>
    </location>
</feature>
<feature type="compositionally biased region" description="Polar residues" evidence="3">
    <location>
        <begin position="353"/>
        <end position="376"/>
    </location>
</feature>
<accession>A0A0N1HAB5</accession>
<dbReference type="Pfam" id="PF00018">
    <property type="entry name" value="SH3_1"/>
    <property type="match status" value="1"/>
</dbReference>
<comment type="caution">
    <text evidence="7">The sequence shown here is derived from an EMBL/GenBank/DDBJ whole genome shotgun (WGS) entry which is preliminary data.</text>
</comment>
<dbReference type="Gene3D" id="1.10.150.50">
    <property type="entry name" value="Transcription Factor, Ets-1"/>
    <property type="match status" value="1"/>
</dbReference>
<evidence type="ECO:0000313" key="8">
    <source>
        <dbReference type="Proteomes" id="UP000038010"/>
    </source>
</evidence>
<feature type="compositionally biased region" description="Polar residues" evidence="3">
    <location>
        <begin position="665"/>
        <end position="682"/>
    </location>
</feature>
<organism evidence="7 8">
    <name type="scientific">Cyphellophora attinorum</name>
    <dbReference type="NCBI Taxonomy" id="1664694"/>
    <lineage>
        <taxon>Eukaryota</taxon>
        <taxon>Fungi</taxon>
        <taxon>Dikarya</taxon>
        <taxon>Ascomycota</taxon>
        <taxon>Pezizomycotina</taxon>
        <taxon>Eurotiomycetes</taxon>
        <taxon>Chaetothyriomycetidae</taxon>
        <taxon>Chaetothyriales</taxon>
        <taxon>Cyphellophoraceae</taxon>
        <taxon>Cyphellophora</taxon>
    </lineage>
</organism>
<dbReference type="AlphaFoldDB" id="A0A0N1HAB5"/>
<dbReference type="SUPFAM" id="SSF50729">
    <property type="entry name" value="PH domain-like"/>
    <property type="match status" value="1"/>
</dbReference>
<proteinExistence type="predicted"/>
<dbReference type="PROSITE" id="PS50002">
    <property type="entry name" value="SH3"/>
    <property type="match status" value="1"/>
</dbReference>
<feature type="compositionally biased region" description="Polar residues" evidence="3">
    <location>
        <begin position="689"/>
        <end position="708"/>
    </location>
</feature>
<evidence type="ECO:0000256" key="1">
    <source>
        <dbReference type="ARBA" id="ARBA00022443"/>
    </source>
</evidence>
<dbReference type="InterPro" id="IPR011993">
    <property type="entry name" value="PH-like_dom_sf"/>
</dbReference>